<keyword evidence="9" id="KW-0808">Transferase</keyword>
<evidence type="ECO:0000259" key="8">
    <source>
        <dbReference type="Pfam" id="PF01425"/>
    </source>
</evidence>
<evidence type="ECO:0000256" key="3">
    <source>
        <dbReference type="ARBA" id="ARBA00022741"/>
    </source>
</evidence>
<evidence type="ECO:0000256" key="5">
    <source>
        <dbReference type="ARBA" id="ARBA00022917"/>
    </source>
</evidence>
<protein>
    <recommendedName>
        <fullName evidence="7">Glutamyl-tRNA(Gln) amidotransferase subunit A</fullName>
        <shortName evidence="7">Glu-ADT subunit A</shortName>
        <ecNumber evidence="7">6.3.5.7</ecNumber>
    </recommendedName>
</protein>
<dbReference type="InterPro" id="IPR020556">
    <property type="entry name" value="Amidase_CS"/>
</dbReference>
<dbReference type="PANTHER" id="PTHR11895:SF151">
    <property type="entry name" value="GLUTAMYL-TRNA(GLN) AMIDOTRANSFERASE SUBUNIT A"/>
    <property type="match status" value="1"/>
</dbReference>
<evidence type="ECO:0000256" key="4">
    <source>
        <dbReference type="ARBA" id="ARBA00022840"/>
    </source>
</evidence>
<dbReference type="EMBL" id="MFFS01000039">
    <property type="protein sequence ID" value="OGF22077.1"/>
    <property type="molecule type" value="Genomic_DNA"/>
</dbReference>
<dbReference type="GO" id="GO:0006412">
    <property type="term" value="P:translation"/>
    <property type="evidence" value="ECO:0007669"/>
    <property type="project" value="UniProtKB-UniRule"/>
</dbReference>
<feature type="domain" description="Amidase" evidence="8">
    <location>
        <begin position="25"/>
        <end position="479"/>
    </location>
</feature>
<dbReference type="InterPro" id="IPR036928">
    <property type="entry name" value="AS_sf"/>
</dbReference>
<dbReference type="Gene3D" id="3.90.1300.10">
    <property type="entry name" value="Amidase signature (AS) domain"/>
    <property type="match status" value="1"/>
</dbReference>
<evidence type="ECO:0000256" key="1">
    <source>
        <dbReference type="ARBA" id="ARBA00008069"/>
    </source>
</evidence>
<keyword evidence="5 7" id="KW-0648">Protein biosynthesis</keyword>
<dbReference type="EC" id="6.3.5.7" evidence="7"/>
<evidence type="ECO:0000256" key="6">
    <source>
        <dbReference type="ARBA" id="ARBA00047407"/>
    </source>
</evidence>
<dbReference type="GO" id="GO:0050567">
    <property type="term" value="F:glutaminyl-tRNA synthase (glutamine-hydrolyzing) activity"/>
    <property type="evidence" value="ECO:0007669"/>
    <property type="project" value="UniProtKB-UniRule"/>
</dbReference>
<dbReference type="GO" id="GO:0016740">
    <property type="term" value="F:transferase activity"/>
    <property type="evidence" value="ECO:0007669"/>
    <property type="project" value="UniProtKB-KW"/>
</dbReference>
<sequence>MSRLNKLTIKEAQAGLKEKKFSSIELTKACLEQIKKIDKDIHACLTVEGEKALKQAKIADEMIERGEQSALTGIPYLAKDNIMTEGIKTTAASKILENYKSPYDATIISIIKNQGGVLLGKTNLDEFAHGASTENSAFGPTKNPHDLERVPGGSSGGSAVATASEQCIYSLGTDTGGSIRCPAAYCGIAGLKPSYGRISRYGLIAMTSSTDCPGCLTKTVEDSAIVLKELAGFDMMDSTSARENADDYAAGLGKGVKGMRIGVPREFFISPPLQGGAMGGEKSGMDKDVEKTIKNAIKKLEAMGMEIVEISLPHTKYAVPVYYIITPAEISSNLARFDGIKYGLSKQDGNDLLDVYLSSRGEGFGAEAKRRIMIGTYVLSSGYYDAYYLKAQKVRAIIKKEIDDALKHVDVIITPTTPDLPFKLGEQVDDPLKMYLEDVFLATASLAGLPAISVPCGKIGNLPVGMQIIGKAFDEGKILRVGHQFEQSNLDG</sequence>
<comment type="subunit">
    <text evidence="7">Heterotrimer of A, B and C subunits.</text>
</comment>
<dbReference type="STRING" id="1797985.A2Y83_03525"/>
<dbReference type="InterPro" id="IPR000120">
    <property type="entry name" value="Amidase"/>
</dbReference>
<gene>
    <name evidence="7 9" type="primary">gatA</name>
    <name evidence="9" type="ORF">A2Y83_03525</name>
</gene>
<dbReference type="GO" id="GO:0005524">
    <property type="term" value="F:ATP binding"/>
    <property type="evidence" value="ECO:0007669"/>
    <property type="project" value="UniProtKB-KW"/>
</dbReference>
<dbReference type="SUPFAM" id="SSF75304">
    <property type="entry name" value="Amidase signature (AS) enzymes"/>
    <property type="match status" value="1"/>
</dbReference>
<dbReference type="GO" id="GO:0030956">
    <property type="term" value="C:glutamyl-tRNA(Gln) amidotransferase complex"/>
    <property type="evidence" value="ECO:0007669"/>
    <property type="project" value="InterPro"/>
</dbReference>
<proteinExistence type="inferred from homology"/>
<dbReference type="Pfam" id="PF01425">
    <property type="entry name" value="Amidase"/>
    <property type="match status" value="1"/>
</dbReference>
<dbReference type="AlphaFoldDB" id="A0A1F5S5W5"/>
<evidence type="ECO:0000313" key="9">
    <source>
        <dbReference type="EMBL" id="OGF22077.1"/>
    </source>
</evidence>
<dbReference type="Proteomes" id="UP000178323">
    <property type="component" value="Unassembled WGS sequence"/>
</dbReference>
<keyword evidence="2 7" id="KW-0436">Ligase</keyword>
<feature type="active site" description="Acyl-ester intermediate" evidence="7">
    <location>
        <position position="178"/>
    </location>
</feature>
<dbReference type="NCBIfam" id="TIGR00132">
    <property type="entry name" value="gatA"/>
    <property type="match status" value="1"/>
</dbReference>
<reference evidence="9 10" key="1">
    <citation type="journal article" date="2016" name="Nat. Commun.">
        <title>Thousands of microbial genomes shed light on interconnected biogeochemical processes in an aquifer system.</title>
        <authorList>
            <person name="Anantharaman K."/>
            <person name="Brown C.T."/>
            <person name="Hug L.A."/>
            <person name="Sharon I."/>
            <person name="Castelle C.J."/>
            <person name="Probst A.J."/>
            <person name="Thomas B.C."/>
            <person name="Singh A."/>
            <person name="Wilkins M.J."/>
            <person name="Karaoz U."/>
            <person name="Brodie E.L."/>
            <person name="Williams K.H."/>
            <person name="Hubbard S.S."/>
            <person name="Banfield J.F."/>
        </authorList>
    </citation>
    <scope>NUCLEOTIDE SEQUENCE [LARGE SCALE GENOMIC DNA]</scope>
</reference>
<comment type="caution">
    <text evidence="9">The sequence shown here is derived from an EMBL/GenBank/DDBJ whole genome shotgun (WGS) entry which is preliminary data.</text>
</comment>
<comment type="similarity">
    <text evidence="1 7">Belongs to the amidase family. GatA subfamily.</text>
</comment>
<feature type="active site" description="Charge relay system" evidence="7">
    <location>
        <position position="154"/>
    </location>
</feature>
<accession>A0A1F5S5W5</accession>
<dbReference type="HAMAP" id="MF_00120">
    <property type="entry name" value="GatA"/>
    <property type="match status" value="1"/>
</dbReference>
<comment type="function">
    <text evidence="7">Allows the formation of correctly charged Gln-tRNA(Gln) through the transamidation of misacylated Glu-tRNA(Gln) in organisms which lack glutaminyl-tRNA synthetase. The reaction takes place in the presence of glutamine and ATP through an activated gamma-phospho-Glu-tRNA(Gln).</text>
</comment>
<evidence type="ECO:0000256" key="7">
    <source>
        <dbReference type="HAMAP-Rule" id="MF_00120"/>
    </source>
</evidence>
<evidence type="ECO:0000256" key="2">
    <source>
        <dbReference type="ARBA" id="ARBA00022598"/>
    </source>
</evidence>
<comment type="catalytic activity">
    <reaction evidence="6 7">
        <text>L-glutamyl-tRNA(Gln) + L-glutamine + ATP + H2O = L-glutaminyl-tRNA(Gln) + L-glutamate + ADP + phosphate + H(+)</text>
        <dbReference type="Rhea" id="RHEA:17521"/>
        <dbReference type="Rhea" id="RHEA-COMP:9681"/>
        <dbReference type="Rhea" id="RHEA-COMP:9684"/>
        <dbReference type="ChEBI" id="CHEBI:15377"/>
        <dbReference type="ChEBI" id="CHEBI:15378"/>
        <dbReference type="ChEBI" id="CHEBI:29985"/>
        <dbReference type="ChEBI" id="CHEBI:30616"/>
        <dbReference type="ChEBI" id="CHEBI:43474"/>
        <dbReference type="ChEBI" id="CHEBI:58359"/>
        <dbReference type="ChEBI" id="CHEBI:78520"/>
        <dbReference type="ChEBI" id="CHEBI:78521"/>
        <dbReference type="ChEBI" id="CHEBI:456216"/>
        <dbReference type="EC" id="6.3.5.7"/>
    </reaction>
</comment>
<keyword evidence="3 7" id="KW-0547">Nucleotide-binding</keyword>
<name>A0A1F5S5W5_9BACT</name>
<feature type="active site" description="Charge relay system" evidence="7">
    <location>
        <position position="79"/>
    </location>
</feature>
<dbReference type="InterPro" id="IPR004412">
    <property type="entry name" value="GatA"/>
</dbReference>
<dbReference type="InterPro" id="IPR023631">
    <property type="entry name" value="Amidase_dom"/>
</dbReference>
<organism evidence="9 10">
    <name type="scientific">Candidatus Falkowbacteria bacterium RBG_13_39_14</name>
    <dbReference type="NCBI Taxonomy" id="1797985"/>
    <lineage>
        <taxon>Bacteria</taxon>
        <taxon>Candidatus Falkowiibacteriota</taxon>
    </lineage>
</organism>
<keyword evidence="4 7" id="KW-0067">ATP-binding</keyword>
<evidence type="ECO:0000313" key="10">
    <source>
        <dbReference type="Proteomes" id="UP000178323"/>
    </source>
</evidence>
<dbReference type="PROSITE" id="PS00571">
    <property type="entry name" value="AMIDASES"/>
    <property type="match status" value="1"/>
</dbReference>
<dbReference type="PANTHER" id="PTHR11895">
    <property type="entry name" value="TRANSAMIDASE"/>
    <property type="match status" value="1"/>
</dbReference>